<protein>
    <recommendedName>
        <fullName evidence="7">tRNA modification GTPase MnmE</fullName>
        <ecNumber evidence="7">3.6.-.-</ecNumber>
    </recommendedName>
</protein>
<evidence type="ECO:0000256" key="7">
    <source>
        <dbReference type="HAMAP-Rule" id="MF_00379"/>
    </source>
</evidence>
<feature type="binding site" evidence="7">
    <location>
        <begin position="252"/>
        <end position="258"/>
    </location>
    <ligand>
        <name>GTP</name>
        <dbReference type="ChEBI" id="CHEBI:37565"/>
    </ligand>
</feature>
<feature type="binding site" evidence="7">
    <location>
        <position position="233"/>
    </location>
    <ligand>
        <name>K(+)</name>
        <dbReference type="ChEBI" id="CHEBI:29103"/>
    </ligand>
</feature>
<dbReference type="NCBIfam" id="TIGR00450">
    <property type="entry name" value="mnmE_trmE_thdF"/>
    <property type="match status" value="1"/>
</dbReference>
<dbReference type="InterPro" id="IPR004520">
    <property type="entry name" value="GTPase_MnmE"/>
</dbReference>
<dbReference type="GO" id="GO:0005829">
    <property type="term" value="C:cytosol"/>
    <property type="evidence" value="ECO:0007669"/>
    <property type="project" value="TreeGrafter"/>
</dbReference>
<evidence type="ECO:0000256" key="4">
    <source>
        <dbReference type="ARBA" id="ARBA00022842"/>
    </source>
</evidence>
<dbReference type="GO" id="GO:0003924">
    <property type="term" value="F:GTPase activity"/>
    <property type="evidence" value="ECO:0007669"/>
    <property type="project" value="UniProtKB-UniRule"/>
</dbReference>
<feature type="binding site" evidence="7">
    <location>
        <position position="254"/>
    </location>
    <ligand>
        <name>K(+)</name>
        <dbReference type="ChEBI" id="CHEBI:29103"/>
    </ligand>
</feature>
<comment type="cofactor">
    <cofactor evidence="7">
        <name>K(+)</name>
        <dbReference type="ChEBI" id="CHEBI:29103"/>
    </cofactor>
    <text evidence="7">Binds 1 potassium ion per subunit.</text>
</comment>
<sequence>MTGNINGDTICATATAAGMGGIAVIRISGPEALTYTLPYLKKRGKPIELPDRQAVFCTFNSSGGDVLDEVVATAFHAPHSYTGENVIEISCHASTYIEQNILQTLIASGCRLAEPGEFTQRAYLNGKMDLSQAEAVADLIASESRAQHRMAMQQMRGSFSNELNGLRDKLLHFTSLMELELDFSEEDVTFANRDELLTFAKDIVDRINRLEQSFRLGNAIKKGIPVAIVGPTNAGKSTLLNRLVGEEKAIVSNIHGTTRDVIEDTVVIDGVLYRFIDTAGLRHTEDVVESMGIERSFKKLKEAAIVLVILDITEVIKNGLPAVYLDVIEHLVPEQRLITVFNKIDLADEDRIACFNESVLKNGSVAYVSASKDRQMDYLRSEIAKAAALPSVAEGDIVISNARHHALLLKANRSLNQVIQGLTNGLSGDLLSQDLREAIHLLGKITGGEITSENILHNIFKHFCIGK</sequence>
<feature type="binding site" evidence="7">
    <location>
        <position position="127"/>
    </location>
    <ligand>
        <name>(6S)-5-formyl-5,6,7,8-tetrahydrofolate</name>
        <dbReference type="ChEBI" id="CHEBI:57457"/>
    </ligand>
</feature>
<proteinExistence type="inferred from homology"/>
<evidence type="ECO:0000259" key="9">
    <source>
        <dbReference type="PROSITE" id="PS51709"/>
    </source>
</evidence>
<feature type="binding site" evidence="7">
    <location>
        <begin position="233"/>
        <end position="238"/>
    </location>
    <ligand>
        <name>GTP</name>
        <dbReference type="ChEBI" id="CHEBI:37565"/>
    </ligand>
</feature>
<keyword evidence="7 10" id="KW-0378">Hydrolase</keyword>
<dbReference type="InterPro" id="IPR027266">
    <property type="entry name" value="TrmE/GcvT-like"/>
</dbReference>
<dbReference type="InterPro" id="IPR005225">
    <property type="entry name" value="Small_GTP-bd"/>
</dbReference>
<keyword evidence="7" id="KW-0963">Cytoplasm</keyword>
<evidence type="ECO:0000256" key="2">
    <source>
        <dbReference type="ARBA" id="ARBA00022694"/>
    </source>
</evidence>
<dbReference type="SUPFAM" id="SSF116878">
    <property type="entry name" value="TrmE connector domain"/>
    <property type="match status" value="1"/>
</dbReference>
<dbReference type="Pfam" id="PF10396">
    <property type="entry name" value="TrmE_N"/>
    <property type="match status" value="1"/>
</dbReference>
<comment type="caution">
    <text evidence="7">Lacks conserved residue(s) required for the propagation of feature annotation.</text>
</comment>
<evidence type="ECO:0000313" key="10">
    <source>
        <dbReference type="EMBL" id="SUB89820.1"/>
    </source>
</evidence>
<reference evidence="10 11" key="1">
    <citation type="submission" date="2018-06" db="EMBL/GenBank/DDBJ databases">
        <authorList>
            <consortium name="Pathogen Informatics"/>
            <person name="Doyle S."/>
        </authorList>
    </citation>
    <scope>NUCLEOTIDE SEQUENCE [LARGE SCALE GENOMIC DNA]</scope>
    <source>
        <strain evidence="10 11">NCTC11632</strain>
    </source>
</reference>
<keyword evidence="3 7" id="KW-0547">Nucleotide-binding</keyword>
<accession>A0A379EBK3</accession>
<keyword evidence="5 7" id="KW-0630">Potassium</keyword>
<dbReference type="GO" id="GO:0030488">
    <property type="term" value="P:tRNA methylation"/>
    <property type="evidence" value="ECO:0007669"/>
    <property type="project" value="TreeGrafter"/>
</dbReference>
<feature type="binding site" evidence="7">
    <location>
        <position position="467"/>
    </location>
    <ligand>
        <name>(6S)-5-formyl-5,6,7,8-tetrahydrofolate</name>
        <dbReference type="ChEBI" id="CHEBI:57457"/>
    </ligand>
</feature>
<feature type="binding site" evidence="7">
    <location>
        <position position="26"/>
    </location>
    <ligand>
        <name>(6S)-5-formyl-5,6,7,8-tetrahydrofolate</name>
        <dbReference type="ChEBI" id="CHEBI:57457"/>
    </ligand>
</feature>
<dbReference type="PANTHER" id="PTHR42714">
    <property type="entry name" value="TRNA MODIFICATION GTPASE GTPBP3"/>
    <property type="match status" value="1"/>
</dbReference>
<dbReference type="HAMAP" id="MF_00379">
    <property type="entry name" value="GTPase_MnmE"/>
    <property type="match status" value="1"/>
</dbReference>
<dbReference type="InterPro" id="IPR027368">
    <property type="entry name" value="MnmE_dom2"/>
</dbReference>
<dbReference type="InterPro" id="IPR018948">
    <property type="entry name" value="GTP-bd_TrmE_N"/>
</dbReference>
<dbReference type="GO" id="GO:0002098">
    <property type="term" value="P:tRNA wobble uridine modification"/>
    <property type="evidence" value="ECO:0007669"/>
    <property type="project" value="TreeGrafter"/>
</dbReference>
<dbReference type="Proteomes" id="UP000254156">
    <property type="component" value="Unassembled WGS sequence"/>
</dbReference>
<dbReference type="Gene3D" id="3.30.1360.120">
    <property type="entry name" value="Probable tRNA modification gtpase trme, domain 1"/>
    <property type="match status" value="1"/>
</dbReference>
<feature type="binding site" evidence="7">
    <location>
        <position position="258"/>
    </location>
    <ligand>
        <name>Mg(2+)</name>
        <dbReference type="ChEBI" id="CHEBI:18420"/>
    </ligand>
</feature>
<evidence type="ECO:0000313" key="11">
    <source>
        <dbReference type="Proteomes" id="UP000254156"/>
    </source>
</evidence>
<dbReference type="CDD" id="cd04164">
    <property type="entry name" value="trmE"/>
    <property type="match status" value="1"/>
</dbReference>
<organism evidence="10 11">
    <name type="scientific">Porphyromonas macacae</name>
    <dbReference type="NCBI Taxonomy" id="28115"/>
    <lineage>
        <taxon>Bacteria</taxon>
        <taxon>Pseudomonadati</taxon>
        <taxon>Bacteroidota</taxon>
        <taxon>Bacteroidia</taxon>
        <taxon>Bacteroidales</taxon>
        <taxon>Porphyromonadaceae</taxon>
        <taxon>Porphyromonas</taxon>
    </lineage>
</organism>
<keyword evidence="7" id="KW-0479">Metal-binding</keyword>
<comment type="subcellular location">
    <subcellularLocation>
        <location evidence="7">Cytoplasm</location>
    </subcellularLocation>
</comment>
<evidence type="ECO:0000256" key="8">
    <source>
        <dbReference type="RuleBase" id="RU003313"/>
    </source>
</evidence>
<dbReference type="Pfam" id="PF01926">
    <property type="entry name" value="MMR_HSR1"/>
    <property type="match status" value="1"/>
</dbReference>
<keyword evidence="2 7" id="KW-0819">tRNA processing</keyword>
<dbReference type="GO" id="GO:0046872">
    <property type="term" value="F:metal ion binding"/>
    <property type="evidence" value="ECO:0007669"/>
    <property type="project" value="UniProtKB-KW"/>
</dbReference>
<feature type="binding site" evidence="7">
    <location>
        <position position="237"/>
    </location>
    <ligand>
        <name>Mg(2+)</name>
        <dbReference type="ChEBI" id="CHEBI:18420"/>
    </ligand>
</feature>
<evidence type="ECO:0000256" key="6">
    <source>
        <dbReference type="ARBA" id="ARBA00023134"/>
    </source>
</evidence>
<dbReference type="PROSITE" id="PS51709">
    <property type="entry name" value="G_TRME"/>
    <property type="match status" value="1"/>
</dbReference>
<dbReference type="GO" id="GO:0005525">
    <property type="term" value="F:GTP binding"/>
    <property type="evidence" value="ECO:0007669"/>
    <property type="project" value="UniProtKB-UniRule"/>
</dbReference>
<dbReference type="CDD" id="cd14858">
    <property type="entry name" value="TrmE_N"/>
    <property type="match status" value="1"/>
</dbReference>
<comment type="similarity">
    <text evidence="1 7 8">Belongs to the TRAFAC class TrmE-Era-EngA-EngB-Septin-like GTPase superfamily. TrmE GTPase family.</text>
</comment>
<dbReference type="InterPro" id="IPR006073">
    <property type="entry name" value="GTP-bd"/>
</dbReference>
<dbReference type="Pfam" id="PF12631">
    <property type="entry name" value="MnmE_helical"/>
    <property type="match status" value="1"/>
</dbReference>
<feature type="binding site" evidence="7">
    <location>
        <position position="88"/>
    </location>
    <ligand>
        <name>(6S)-5-formyl-5,6,7,8-tetrahydrofolate</name>
        <dbReference type="ChEBI" id="CHEBI:57457"/>
    </ligand>
</feature>
<dbReference type="EC" id="3.6.-.-" evidence="7"/>
<dbReference type="AlphaFoldDB" id="A0A379EBK3"/>
<dbReference type="SUPFAM" id="SSF52540">
    <property type="entry name" value="P-loop containing nucleoside triphosphate hydrolases"/>
    <property type="match status" value="1"/>
</dbReference>
<evidence type="ECO:0000256" key="5">
    <source>
        <dbReference type="ARBA" id="ARBA00022958"/>
    </source>
</evidence>
<dbReference type="InterPro" id="IPR031168">
    <property type="entry name" value="G_TrmE"/>
</dbReference>
<comment type="subunit">
    <text evidence="7">Homodimer. Heterotetramer of two MnmE and two MnmG subunits.</text>
</comment>
<evidence type="ECO:0000256" key="1">
    <source>
        <dbReference type="ARBA" id="ARBA00011043"/>
    </source>
</evidence>
<feature type="binding site" evidence="7">
    <location>
        <begin position="277"/>
        <end position="280"/>
    </location>
    <ligand>
        <name>GTP</name>
        <dbReference type="ChEBI" id="CHEBI:37565"/>
    </ligand>
</feature>
<gene>
    <name evidence="10" type="primary">mnmE_2</name>
    <name evidence="7" type="synonym">mnmE</name>
    <name evidence="7" type="synonym">trmE</name>
    <name evidence="10" type="ORF">NCTC11632_01949</name>
</gene>
<feature type="binding site" evidence="7">
    <location>
        <position position="252"/>
    </location>
    <ligand>
        <name>K(+)</name>
        <dbReference type="ChEBI" id="CHEBI:29103"/>
    </ligand>
</feature>
<name>A0A379EBK3_9PORP</name>
<keyword evidence="4 7" id="KW-0460">Magnesium</keyword>
<dbReference type="NCBIfam" id="TIGR00231">
    <property type="entry name" value="small_GTP"/>
    <property type="match status" value="1"/>
</dbReference>
<dbReference type="InterPro" id="IPR025867">
    <property type="entry name" value="MnmE_helical"/>
</dbReference>
<dbReference type="PANTHER" id="PTHR42714:SF2">
    <property type="entry name" value="TRNA MODIFICATION GTPASE GTPBP3, MITOCHONDRIAL"/>
    <property type="match status" value="1"/>
</dbReference>
<evidence type="ECO:0000256" key="3">
    <source>
        <dbReference type="ARBA" id="ARBA00022741"/>
    </source>
</evidence>
<dbReference type="Gene3D" id="3.40.50.300">
    <property type="entry name" value="P-loop containing nucleotide triphosphate hydrolases"/>
    <property type="match status" value="1"/>
</dbReference>
<dbReference type="NCBIfam" id="NF003661">
    <property type="entry name" value="PRK05291.1-3"/>
    <property type="match status" value="1"/>
</dbReference>
<feature type="binding site" evidence="7">
    <location>
        <position position="257"/>
    </location>
    <ligand>
        <name>K(+)</name>
        <dbReference type="ChEBI" id="CHEBI:29103"/>
    </ligand>
</feature>
<feature type="domain" description="TrmE-type G" evidence="9">
    <location>
        <begin position="223"/>
        <end position="388"/>
    </location>
</feature>
<dbReference type="Gene3D" id="1.20.120.430">
    <property type="entry name" value="tRNA modification GTPase MnmE domain 2"/>
    <property type="match status" value="1"/>
</dbReference>
<comment type="function">
    <text evidence="7">Exhibits a very high intrinsic GTPase hydrolysis rate. Involved in the addition of a carboxymethylaminomethyl (cmnm) group at the wobble position (U34) of certain tRNAs, forming tRNA-cmnm(5)s(2)U34.</text>
</comment>
<keyword evidence="6 7" id="KW-0342">GTP-binding</keyword>
<dbReference type="EMBL" id="UGTF01000002">
    <property type="protein sequence ID" value="SUB89820.1"/>
    <property type="molecule type" value="Genomic_DNA"/>
</dbReference>
<dbReference type="InterPro" id="IPR027417">
    <property type="entry name" value="P-loop_NTPase"/>
</dbReference>